<evidence type="ECO:0000256" key="4">
    <source>
        <dbReference type="SAM" id="Phobius"/>
    </source>
</evidence>
<dbReference type="PROSITE" id="PS50043">
    <property type="entry name" value="HTH_LUXR_2"/>
    <property type="match status" value="1"/>
</dbReference>
<dbReference type="PANTHER" id="PTHR44688">
    <property type="entry name" value="DNA-BINDING TRANSCRIPTIONAL ACTIVATOR DEVR_DOSR"/>
    <property type="match status" value="1"/>
</dbReference>
<dbReference type="Gene3D" id="1.10.10.10">
    <property type="entry name" value="Winged helix-like DNA-binding domain superfamily/Winged helix DNA-binding domain"/>
    <property type="match status" value="1"/>
</dbReference>
<feature type="transmembrane region" description="Helical" evidence="4">
    <location>
        <begin position="6"/>
        <end position="28"/>
    </location>
</feature>
<keyword evidence="1" id="KW-0805">Transcription regulation</keyword>
<keyword evidence="3" id="KW-0804">Transcription</keyword>
<comment type="caution">
    <text evidence="6">The sequence shown here is derived from an EMBL/GenBank/DDBJ whole genome shotgun (WGS) entry which is preliminary data.</text>
</comment>
<dbReference type="CDD" id="cd06170">
    <property type="entry name" value="LuxR_C_like"/>
    <property type="match status" value="1"/>
</dbReference>
<dbReference type="AlphaFoldDB" id="A0A7X9UCN7"/>
<dbReference type="RefSeq" id="WP_169277679.1">
    <property type="nucleotide sequence ID" value="NZ_JABBCP010000005.1"/>
</dbReference>
<feature type="transmembrane region" description="Helical" evidence="4">
    <location>
        <begin position="172"/>
        <end position="192"/>
    </location>
</feature>
<dbReference type="GO" id="GO:0006355">
    <property type="term" value="P:regulation of DNA-templated transcription"/>
    <property type="evidence" value="ECO:0007669"/>
    <property type="project" value="InterPro"/>
</dbReference>
<feature type="transmembrane region" description="Helical" evidence="4">
    <location>
        <begin position="74"/>
        <end position="95"/>
    </location>
</feature>
<feature type="transmembrane region" description="Helical" evidence="4">
    <location>
        <begin position="102"/>
        <end position="121"/>
    </location>
</feature>
<evidence type="ECO:0000256" key="3">
    <source>
        <dbReference type="ARBA" id="ARBA00023163"/>
    </source>
</evidence>
<dbReference type="GO" id="GO:0003677">
    <property type="term" value="F:DNA binding"/>
    <property type="evidence" value="ECO:0007669"/>
    <property type="project" value="UniProtKB-KW"/>
</dbReference>
<keyword evidence="2" id="KW-0238">DNA-binding</keyword>
<keyword evidence="7" id="KW-1185">Reference proteome</keyword>
<reference evidence="6 7" key="1">
    <citation type="submission" date="2020-04" db="EMBL/GenBank/DDBJ databases">
        <title>Collinsella sp. KGMB02528 nov., an anaerobic actinobacterium isolated from human feces.</title>
        <authorList>
            <person name="Han K.-I."/>
            <person name="Eom M.K."/>
            <person name="Kim J.-S."/>
            <person name="Lee K.C."/>
            <person name="Suh M.K."/>
            <person name="Park S.-H."/>
            <person name="Lee J.H."/>
            <person name="Kang S.W."/>
            <person name="Park J.-E."/>
            <person name="Oh B.S."/>
            <person name="Yu S.Y."/>
            <person name="Choi S.-H."/>
            <person name="Lee D.H."/>
            <person name="Yoon H."/>
            <person name="Kim B.-Y."/>
            <person name="Lee J.H."/>
            <person name="Lee J.-S."/>
        </authorList>
    </citation>
    <scope>NUCLEOTIDE SEQUENCE [LARGE SCALE GENOMIC DNA]</scope>
    <source>
        <strain evidence="6 7">KGMB02528</strain>
    </source>
</reference>
<dbReference type="PANTHER" id="PTHR44688:SF16">
    <property type="entry name" value="DNA-BINDING TRANSCRIPTIONAL ACTIVATOR DEVR_DOSR"/>
    <property type="match status" value="1"/>
</dbReference>
<accession>A0A7X9UCN7</accession>
<dbReference type="PRINTS" id="PR00038">
    <property type="entry name" value="HTHLUXR"/>
</dbReference>
<sequence length="330" mass="38154">MSFSFYIYTILIMGVALVTSSVALVVWLMTRRRDAIISAIGFLAYMLDLSVIFFDEYNRMKYDYAVSFEMPLQHPGTRCLLGIVIIGCLFAWTILRLRDKLTIKRLAIVLVPLAIVQFLLVPRPSLASTMQQYLFWLSRDLCNIACLGYVYWRYRHMTNKAERLDLERSKTFFKIACVLAVLVIVEDTYMILLCRPDMSNPLVGTFLWYLSERNISENVLMIVAAAQLFKQFAHMLRIYAKHPRADEDVATERRDSQEDLASRIVIFSDRNSLSNREQEVLSLVLRGLDAQNIASELVISPGTVKAHLHRIYVKSNVKTRDELIEAFWRS</sequence>
<gene>
    <name evidence="6" type="ORF">HF320_06985</name>
</gene>
<keyword evidence="4" id="KW-1133">Transmembrane helix</keyword>
<dbReference type="EMBL" id="JABBCP010000005">
    <property type="protein sequence ID" value="NMF56069.1"/>
    <property type="molecule type" value="Genomic_DNA"/>
</dbReference>
<keyword evidence="4" id="KW-0472">Membrane</keyword>
<evidence type="ECO:0000256" key="1">
    <source>
        <dbReference type="ARBA" id="ARBA00023015"/>
    </source>
</evidence>
<dbReference type="Pfam" id="PF00196">
    <property type="entry name" value="GerE"/>
    <property type="match status" value="1"/>
</dbReference>
<feature type="transmembrane region" description="Helical" evidence="4">
    <location>
        <begin position="133"/>
        <end position="152"/>
    </location>
</feature>
<dbReference type="PROSITE" id="PS00622">
    <property type="entry name" value="HTH_LUXR_1"/>
    <property type="match status" value="1"/>
</dbReference>
<dbReference type="InterPro" id="IPR016032">
    <property type="entry name" value="Sig_transdc_resp-reg_C-effctor"/>
</dbReference>
<dbReference type="Proteomes" id="UP000546970">
    <property type="component" value="Unassembled WGS sequence"/>
</dbReference>
<protein>
    <recommendedName>
        <fullName evidence="5">HTH luxR-type domain-containing protein</fullName>
    </recommendedName>
</protein>
<evidence type="ECO:0000313" key="6">
    <source>
        <dbReference type="EMBL" id="NMF56069.1"/>
    </source>
</evidence>
<feature type="domain" description="HTH luxR-type" evidence="5">
    <location>
        <begin position="266"/>
        <end position="330"/>
    </location>
</feature>
<organism evidence="6 7">
    <name type="scientific">Collinsella acetigenes</name>
    <dbReference type="NCBI Taxonomy" id="2713419"/>
    <lineage>
        <taxon>Bacteria</taxon>
        <taxon>Bacillati</taxon>
        <taxon>Actinomycetota</taxon>
        <taxon>Coriobacteriia</taxon>
        <taxon>Coriobacteriales</taxon>
        <taxon>Coriobacteriaceae</taxon>
        <taxon>Collinsella</taxon>
    </lineage>
</organism>
<dbReference type="InterPro" id="IPR036388">
    <property type="entry name" value="WH-like_DNA-bd_sf"/>
</dbReference>
<dbReference type="SMART" id="SM00421">
    <property type="entry name" value="HTH_LUXR"/>
    <property type="match status" value="1"/>
</dbReference>
<feature type="transmembrane region" description="Helical" evidence="4">
    <location>
        <begin position="35"/>
        <end position="54"/>
    </location>
</feature>
<dbReference type="InterPro" id="IPR000792">
    <property type="entry name" value="Tscrpt_reg_LuxR_C"/>
</dbReference>
<evidence type="ECO:0000256" key="2">
    <source>
        <dbReference type="ARBA" id="ARBA00023125"/>
    </source>
</evidence>
<evidence type="ECO:0000259" key="5">
    <source>
        <dbReference type="PROSITE" id="PS50043"/>
    </source>
</evidence>
<evidence type="ECO:0000313" key="7">
    <source>
        <dbReference type="Proteomes" id="UP000546970"/>
    </source>
</evidence>
<dbReference type="SUPFAM" id="SSF46894">
    <property type="entry name" value="C-terminal effector domain of the bipartite response regulators"/>
    <property type="match status" value="1"/>
</dbReference>
<keyword evidence="4" id="KW-0812">Transmembrane</keyword>
<name>A0A7X9UCN7_9ACTN</name>
<proteinExistence type="predicted"/>